<keyword evidence="2" id="KW-0808">Transferase</keyword>
<dbReference type="SUPFAM" id="SSF55729">
    <property type="entry name" value="Acyl-CoA N-acyltransferases (Nat)"/>
    <property type="match status" value="1"/>
</dbReference>
<dbReference type="PANTHER" id="PTHR39173">
    <property type="entry name" value="ACETYLTRANSFERASE"/>
    <property type="match status" value="1"/>
</dbReference>
<protein>
    <submittedName>
        <fullName evidence="2">GNAT family N-acetyltransferase</fullName>
    </submittedName>
</protein>
<gene>
    <name evidence="2" type="ORF">FYJ83_02565</name>
</gene>
<dbReference type="PANTHER" id="PTHR39173:SF1">
    <property type="entry name" value="ACETYLTRANSFERASE"/>
    <property type="match status" value="1"/>
</dbReference>
<evidence type="ECO:0000313" key="2">
    <source>
        <dbReference type="EMBL" id="MSU00347.1"/>
    </source>
</evidence>
<proteinExistence type="predicted"/>
<name>A0A6N7XRG9_9FIRM</name>
<reference evidence="2 3" key="1">
    <citation type="submission" date="2019-09" db="EMBL/GenBank/DDBJ databases">
        <title>In-depth cultivation of the pig gut microbiome towards novel bacterial diversity and tailored functional studies.</title>
        <authorList>
            <person name="Wylensek D."/>
            <person name="Hitch T.C.A."/>
            <person name="Clavel T."/>
        </authorList>
    </citation>
    <scope>NUCLEOTIDE SEQUENCE [LARGE SCALE GENOMIC DNA]</scope>
    <source>
        <strain evidence="2 3">WCA3-693-APC-4?</strain>
    </source>
</reference>
<dbReference type="Proteomes" id="UP000469523">
    <property type="component" value="Unassembled WGS sequence"/>
</dbReference>
<dbReference type="GO" id="GO:0016747">
    <property type="term" value="F:acyltransferase activity, transferring groups other than amino-acyl groups"/>
    <property type="evidence" value="ECO:0007669"/>
    <property type="project" value="InterPro"/>
</dbReference>
<dbReference type="Pfam" id="PF13302">
    <property type="entry name" value="Acetyltransf_3"/>
    <property type="match status" value="1"/>
</dbReference>
<dbReference type="EMBL" id="VUNQ01000003">
    <property type="protein sequence ID" value="MSU00347.1"/>
    <property type="molecule type" value="Genomic_DNA"/>
</dbReference>
<dbReference type="Gene3D" id="3.40.630.30">
    <property type="match status" value="1"/>
</dbReference>
<dbReference type="InterPro" id="IPR000182">
    <property type="entry name" value="GNAT_dom"/>
</dbReference>
<organism evidence="2 3">
    <name type="scientific">Tissierella pigra</name>
    <dbReference type="NCBI Taxonomy" id="2607614"/>
    <lineage>
        <taxon>Bacteria</taxon>
        <taxon>Bacillati</taxon>
        <taxon>Bacillota</taxon>
        <taxon>Tissierellia</taxon>
        <taxon>Tissierellales</taxon>
        <taxon>Tissierellaceae</taxon>
        <taxon>Tissierella</taxon>
    </lineage>
</organism>
<dbReference type="AlphaFoldDB" id="A0A6N7XRG9"/>
<evidence type="ECO:0000313" key="3">
    <source>
        <dbReference type="Proteomes" id="UP000469523"/>
    </source>
</evidence>
<feature type="domain" description="N-acetyltransferase" evidence="1">
    <location>
        <begin position="28"/>
        <end position="118"/>
    </location>
</feature>
<comment type="caution">
    <text evidence="2">The sequence shown here is derived from an EMBL/GenBank/DDBJ whole genome shotgun (WGS) entry which is preliminary data.</text>
</comment>
<dbReference type="RefSeq" id="WP_154438774.1">
    <property type="nucleotide sequence ID" value="NZ_VUNQ01000003.1"/>
</dbReference>
<accession>A0A6N7XRG9</accession>
<keyword evidence="3" id="KW-1185">Reference proteome</keyword>
<evidence type="ECO:0000259" key="1">
    <source>
        <dbReference type="Pfam" id="PF13302"/>
    </source>
</evidence>
<dbReference type="InterPro" id="IPR016181">
    <property type="entry name" value="Acyl_CoA_acyltransferase"/>
</dbReference>
<sequence>MFQDTGDLMDQEIFLQLNRTVDANADKRYVPAYIFRICRCSDGIEVGECDLRVGHNINTRFGGNIGYTIHEPYRGNHYAGKACLLLFKLARRHGLDTVIITCDPDNTASRKTCEYCGANLLEIVDVPDWHPMYKDGSRKTCRYEVKLKESMKIEEL</sequence>